<gene>
    <name evidence="2" type="ORF">VMF7928_00042</name>
</gene>
<protein>
    <submittedName>
        <fullName evidence="2">Uncharacterized protein</fullName>
    </submittedName>
</protein>
<comment type="caution">
    <text evidence="2">The sequence shown here is derived from an EMBL/GenBank/DDBJ whole genome shotgun (WGS) entry which is preliminary data.</text>
</comment>
<feature type="coiled-coil region" evidence="1">
    <location>
        <begin position="140"/>
        <end position="167"/>
    </location>
</feature>
<reference evidence="2" key="1">
    <citation type="submission" date="2021-11" db="EMBL/GenBank/DDBJ databases">
        <authorList>
            <person name="Rodrigo-Torres L."/>
            <person name="Arahal R. D."/>
            <person name="Lucena T."/>
        </authorList>
    </citation>
    <scope>NUCLEOTIDE SEQUENCE</scope>
    <source>
        <strain evidence="2">CECT 7928</strain>
    </source>
</reference>
<evidence type="ECO:0000313" key="3">
    <source>
        <dbReference type="Proteomes" id="UP000838748"/>
    </source>
</evidence>
<organism evidence="2 3">
    <name type="scientific">Vibrio marisflavi CECT 7928</name>
    <dbReference type="NCBI Taxonomy" id="634439"/>
    <lineage>
        <taxon>Bacteria</taxon>
        <taxon>Pseudomonadati</taxon>
        <taxon>Pseudomonadota</taxon>
        <taxon>Gammaproteobacteria</taxon>
        <taxon>Vibrionales</taxon>
        <taxon>Vibrionaceae</taxon>
        <taxon>Vibrio</taxon>
    </lineage>
</organism>
<proteinExistence type="predicted"/>
<name>A0ABM8ZYF0_9VIBR</name>
<evidence type="ECO:0000256" key="1">
    <source>
        <dbReference type="SAM" id="Coils"/>
    </source>
</evidence>
<sequence length="206" mass="23003">MPTKGNLNLSPSEAWHNFTHPGIEMSTPNEIKIYAASKMEAIMGAKTSLIAGNYFSTNLGVTNKVYAMEYGQWYPGYKIDVDGVSKKWSFLNAHYAAYKQTTYLNQLQAIQSDFNVAVQQMHACENKLYAAQNDFGCVNARTYMNNLDTAMNQLALAQNNVEVKKNQAFTEQSAIVAKVTESNLEQARARLIAGDIQVQNNKLLML</sequence>
<accession>A0ABM8ZYF0</accession>
<dbReference type="Proteomes" id="UP000838748">
    <property type="component" value="Unassembled WGS sequence"/>
</dbReference>
<dbReference type="EMBL" id="CAKLDM010000001">
    <property type="protein sequence ID" value="CAH0535901.1"/>
    <property type="molecule type" value="Genomic_DNA"/>
</dbReference>
<keyword evidence="3" id="KW-1185">Reference proteome</keyword>
<evidence type="ECO:0000313" key="2">
    <source>
        <dbReference type="EMBL" id="CAH0535901.1"/>
    </source>
</evidence>
<keyword evidence="1" id="KW-0175">Coiled coil</keyword>
<dbReference type="RefSeq" id="WP_237359462.1">
    <property type="nucleotide sequence ID" value="NZ_CAKLDM010000001.1"/>
</dbReference>